<dbReference type="KEGG" id="vhl:BME96_18475"/>
<protein>
    <submittedName>
        <fullName evidence="1">Uncharacterized protein</fullName>
    </submittedName>
</protein>
<evidence type="ECO:0000313" key="2">
    <source>
        <dbReference type="Proteomes" id="UP000182945"/>
    </source>
</evidence>
<name>A0AAC9NMX0_VIRHA</name>
<dbReference type="Proteomes" id="UP000182945">
    <property type="component" value="Chromosome"/>
</dbReference>
<sequence>MNSEKNAFDDETISKAKSVTKSYVQNNYKEVQSIELTEPYINPMGAMTIDGEAFEKTTYYSVHYVVTSCL</sequence>
<evidence type="ECO:0000313" key="1">
    <source>
        <dbReference type="EMBL" id="APC50064.1"/>
    </source>
</evidence>
<dbReference type="RefSeq" id="WP_071649884.1">
    <property type="nucleotide sequence ID" value="NZ_CP017962.1"/>
</dbReference>
<gene>
    <name evidence="1" type="ORF">BME96_18475</name>
</gene>
<dbReference type="EMBL" id="CP017962">
    <property type="protein sequence ID" value="APC50064.1"/>
    <property type="molecule type" value="Genomic_DNA"/>
</dbReference>
<dbReference type="GeneID" id="71516400"/>
<dbReference type="Gene3D" id="3.10.450.130">
    <property type="entry name" value="folded 79 residue fragment of lin0334 like domains"/>
    <property type="match status" value="1"/>
</dbReference>
<dbReference type="AlphaFoldDB" id="A0AAC9NMX0"/>
<reference evidence="1 2" key="1">
    <citation type="submission" date="2016-11" db="EMBL/GenBank/DDBJ databases">
        <title>Complete genome sequencing of Virgibacillus halodenitrificans PDB-F2.</title>
        <authorList>
            <person name="Sun Z."/>
            <person name="Zhou Y."/>
            <person name="Li H."/>
        </authorList>
    </citation>
    <scope>NUCLEOTIDE SEQUENCE [LARGE SCALE GENOMIC DNA]</scope>
    <source>
        <strain evidence="1 2">PDB-F2</strain>
    </source>
</reference>
<proteinExistence type="predicted"/>
<accession>A0AAC9NMX0</accession>
<organism evidence="1 2">
    <name type="scientific">Virgibacillus halodenitrificans</name>
    <name type="common">Bacillus halodenitrificans</name>
    <dbReference type="NCBI Taxonomy" id="1482"/>
    <lineage>
        <taxon>Bacteria</taxon>
        <taxon>Bacillati</taxon>
        <taxon>Bacillota</taxon>
        <taxon>Bacilli</taxon>
        <taxon>Bacillales</taxon>
        <taxon>Bacillaceae</taxon>
        <taxon>Virgibacillus</taxon>
    </lineage>
</organism>